<comment type="subcellular location">
    <subcellularLocation>
        <location evidence="1">Membrane</location>
    </subcellularLocation>
</comment>
<evidence type="ECO:0000256" key="5">
    <source>
        <dbReference type="SAM" id="Phobius"/>
    </source>
</evidence>
<accession>A0A9X0R161</accession>
<keyword evidence="8" id="KW-1185">Reference proteome</keyword>
<dbReference type="InterPro" id="IPR010817">
    <property type="entry name" value="HemY_N"/>
</dbReference>
<name>A0A9X0R161_9PROT</name>
<dbReference type="Proteomes" id="UP000600101">
    <property type="component" value="Unassembled WGS sequence"/>
</dbReference>
<keyword evidence="2 5" id="KW-0812">Transmembrane</keyword>
<dbReference type="Gene3D" id="1.25.40.10">
    <property type="entry name" value="Tetratricopeptide repeat domain"/>
    <property type="match status" value="2"/>
</dbReference>
<reference evidence="7" key="1">
    <citation type="submission" date="2020-08" db="EMBL/GenBank/DDBJ databases">
        <authorList>
            <person name="Hu Y."/>
            <person name="Nguyen S.V."/>
            <person name="Li F."/>
            <person name="Fanning S."/>
        </authorList>
    </citation>
    <scope>NUCLEOTIDE SEQUENCE</scope>
    <source>
        <strain evidence="7">SYSU D8009</strain>
    </source>
</reference>
<dbReference type="InterPro" id="IPR011990">
    <property type="entry name" value="TPR-like_helical_dom_sf"/>
</dbReference>
<evidence type="ECO:0000256" key="4">
    <source>
        <dbReference type="ARBA" id="ARBA00023136"/>
    </source>
</evidence>
<dbReference type="GO" id="GO:0016020">
    <property type="term" value="C:membrane"/>
    <property type="evidence" value="ECO:0007669"/>
    <property type="project" value="UniProtKB-SubCell"/>
</dbReference>
<evidence type="ECO:0000313" key="8">
    <source>
        <dbReference type="Proteomes" id="UP000600101"/>
    </source>
</evidence>
<dbReference type="AlphaFoldDB" id="A0A9X0R161"/>
<comment type="caution">
    <text evidence="7">The sequence shown here is derived from an EMBL/GenBank/DDBJ whole genome shotgun (WGS) entry which is preliminary data.</text>
</comment>
<keyword evidence="3 5" id="KW-1133">Transmembrane helix</keyword>
<evidence type="ECO:0000259" key="6">
    <source>
        <dbReference type="Pfam" id="PF07219"/>
    </source>
</evidence>
<sequence length="457" mass="48883">MRRAITILLLLGLGVALALWLAEVGGTVEIKVGDAWIGTSFPVALLILVLAFLVLHGVLSGISALRRWPERIRARRAARRRADGDAAVTRVLVALAAGTADAARLEVRKARNLLGDTPQTLLLAAEAERASGREEAAAEVFRALASREDSRFLGLRGLLRQAMQKGDWDAALALAKEAEAVQPGASWLREEREQLAVQTRNWREALALAPPETPKAALALAAATQEPDPAKAAELERQAFQADHGFAPAALAHARRLEAAGSPRRARSVLEEAWAARPHPDLAEPYMAGEADPLMRVKSVEALIRRNPNDPESRVLLARTALRAGLTGRARSTLEALVSSGAADRRAYLLLAELEEAEHGETAEARAAQARWLREAASAPPEPGWRCGHCGADQPGWAPVCSACDTVGQVNWTAATQPPPPRVAVAHGRPDATVESVALGRAGVYPARAWTADIAQR</sequence>
<dbReference type="RefSeq" id="WP_186772386.1">
    <property type="nucleotide sequence ID" value="NZ_JACOMF010000031.1"/>
</dbReference>
<evidence type="ECO:0000313" key="7">
    <source>
        <dbReference type="EMBL" id="MBC4017626.1"/>
    </source>
</evidence>
<gene>
    <name evidence="7" type="ORF">H7965_20150</name>
</gene>
<organism evidence="7 8">
    <name type="scientific">Siccirubricoccus deserti</name>
    <dbReference type="NCBI Taxonomy" id="2013562"/>
    <lineage>
        <taxon>Bacteria</taxon>
        <taxon>Pseudomonadati</taxon>
        <taxon>Pseudomonadota</taxon>
        <taxon>Alphaproteobacteria</taxon>
        <taxon>Acetobacterales</taxon>
        <taxon>Roseomonadaceae</taxon>
        <taxon>Siccirubricoccus</taxon>
    </lineage>
</organism>
<keyword evidence="4 5" id="KW-0472">Membrane</keyword>
<feature type="domain" description="HemY N-terminal" evidence="6">
    <location>
        <begin position="26"/>
        <end position="132"/>
    </location>
</feature>
<evidence type="ECO:0000256" key="1">
    <source>
        <dbReference type="ARBA" id="ARBA00004370"/>
    </source>
</evidence>
<feature type="transmembrane region" description="Helical" evidence="5">
    <location>
        <begin position="42"/>
        <end position="65"/>
    </location>
</feature>
<dbReference type="Pfam" id="PF07219">
    <property type="entry name" value="HemY_N"/>
    <property type="match status" value="1"/>
</dbReference>
<dbReference type="SUPFAM" id="SSF48452">
    <property type="entry name" value="TPR-like"/>
    <property type="match status" value="1"/>
</dbReference>
<proteinExistence type="predicted"/>
<evidence type="ECO:0000256" key="3">
    <source>
        <dbReference type="ARBA" id="ARBA00022989"/>
    </source>
</evidence>
<evidence type="ECO:0000256" key="2">
    <source>
        <dbReference type="ARBA" id="ARBA00022692"/>
    </source>
</evidence>
<protein>
    <submittedName>
        <fullName evidence="7">Heme biosynthesis protein HemY</fullName>
    </submittedName>
</protein>
<dbReference type="EMBL" id="JACOMF010000031">
    <property type="protein sequence ID" value="MBC4017626.1"/>
    <property type="molecule type" value="Genomic_DNA"/>
</dbReference>